<feature type="region of interest" description="Disordered" evidence="8">
    <location>
        <begin position="137"/>
        <end position="180"/>
    </location>
</feature>
<dbReference type="InterPro" id="IPR037679">
    <property type="entry name" value="Apc5"/>
</dbReference>
<feature type="compositionally biased region" description="Low complexity" evidence="8">
    <location>
        <begin position="562"/>
        <end position="586"/>
    </location>
</feature>
<keyword evidence="3" id="KW-0132">Cell division</keyword>
<evidence type="ECO:0000259" key="9">
    <source>
        <dbReference type="Pfam" id="PF12862"/>
    </source>
</evidence>
<evidence type="ECO:0000313" key="10">
    <source>
        <dbReference type="EMBL" id="CCO16495.1"/>
    </source>
</evidence>
<evidence type="ECO:0000256" key="2">
    <source>
        <dbReference type="ARBA" id="ARBA00016066"/>
    </source>
</evidence>
<dbReference type="Pfam" id="PF12862">
    <property type="entry name" value="ANAPC5"/>
    <property type="match status" value="1"/>
</dbReference>
<dbReference type="KEGG" id="bpg:Bathy05g04700"/>
<dbReference type="Proteomes" id="UP000198341">
    <property type="component" value="Chromosome 5"/>
</dbReference>
<dbReference type="GO" id="GO:0005680">
    <property type="term" value="C:anaphase-promoting complex"/>
    <property type="evidence" value="ECO:0007669"/>
    <property type="project" value="InterPro"/>
</dbReference>
<organism evidence="10 11">
    <name type="scientific">Bathycoccus prasinos</name>
    <dbReference type="NCBI Taxonomy" id="41875"/>
    <lineage>
        <taxon>Eukaryota</taxon>
        <taxon>Viridiplantae</taxon>
        <taxon>Chlorophyta</taxon>
        <taxon>Mamiellophyceae</taxon>
        <taxon>Mamiellales</taxon>
        <taxon>Bathycoccaceae</taxon>
        <taxon>Bathycoccus</taxon>
    </lineage>
</organism>
<keyword evidence="5" id="KW-0833">Ubl conjugation pathway</keyword>
<evidence type="ECO:0000256" key="8">
    <source>
        <dbReference type="SAM" id="MobiDB-lite"/>
    </source>
</evidence>
<feature type="region of interest" description="Disordered" evidence="8">
    <location>
        <begin position="358"/>
        <end position="386"/>
    </location>
</feature>
<feature type="domain" description="Anaphase-promoting complex subunit 5" evidence="9">
    <location>
        <begin position="412"/>
        <end position="521"/>
    </location>
</feature>
<dbReference type="EMBL" id="FO082274">
    <property type="protein sequence ID" value="CCO16495.1"/>
    <property type="molecule type" value="Genomic_DNA"/>
</dbReference>
<dbReference type="GO" id="GO:0070979">
    <property type="term" value="P:protein K11-linked ubiquitination"/>
    <property type="evidence" value="ECO:0007669"/>
    <property type="project" value="TreeGrafter"/>
</dbReference>
<evidence type="ECO:0000256" key="1">
    <source>
        <dbReference type="ARBA" id="ARBA00007450"/>
    </source>
</evidence>
<dbReference type="GO" id="GO:0031145">
    <property type="term" value="P:anaphase-promoting complex-dependent catabolic process"/>
    <property type="evidence" value="ECO:0007669"/>
    <property type="project" value="TreeGrafter"/>
</dbReference>
<feature type="coiled-coil region" evidence="7">
    <location>
        <begin position="873"/>
        <end position="900"/>
    </location>
</feature>
<feature type="region of interest" description="Disordered" evidence="8">
    <location>
        <begin position="531"/>
        <end position="588"/>
    </location>
</feature>
<feature type="region of interest" description="Disordered" evidence="8">
    <location>
        <begin position="715"/>
        <end position="749"/>
    </location>
</feature>
<proteinExistence type="inferred from homology"/>
<feature type="compositionally biased region" description="Low complexity" evidence="8">
    <location>
        <begin position="735"/>
        <end position="744"/>
    </location>
</feature>
<protein>
    <recommendedName>
        <fullName evidence="2">Anaphase-promoting complex subunit 5</fullName>
    </recommendedName>
</protein>
<dbReference type="GO" id="GO:0051301">
    <property type="term" value="P:cell division"/>
    <property type="evidence" value="ECO:0007669"/>
    <property type="project" value="UniProtKB-KW"/>
</dbReference>
<evidence type="ECO:0000256" key="3">
    <source>
        <dbReference type="ARBA" id="ARBA00022618"/>
    </source>
</evidence>
<dbReference type="GO" id="GO:0045842">
    <property type="term" value="P:positive regulation of mitotic metaphase/anaphase transition"/>
    <property type="evidence" value="ECO:0007669"/>
    <property type="project" value="TreeGrafter"/>
</dbReference>
<feature type="compositionally biased region" description="Low complexity" evidence="8">
    <location>
        <begin position="366"/>
        <end position="379"/>
    </location>
</feature>
<keyword evidence="6" id="KW-0131">Cell cycle</keyword>
<evidence type="ECO:0000256" key="4">
    <source>
        <dbReference type="ARBA" id="ARBA00022776"/>
    </source>
</evidence>
<comment type="similarity">
    <text evidence="1">Belongs to the APC5 family.</text>
</comment>
<accession>K8EVL0</accession>
<dbReference type="InterPro" id="IPR026000">
    <property type="entry name" value="Apc5_dom"/>
</dbReference>
<dbReference type="GeneID" id="19015973"/>
<keyword evidence="11" id="KW-1185">Reference proteome</keyword>
<gene>
    <name evidence="10" type="ORF">Bathy05g04700</name>
</gene>
<evidence type="ECO:0000313" key="11">
    <source>
        <dbReference type="Proteomes" id="UP000198341"/>
    </source>
</evidence>
<dbReference type="PANTHER" id="PTHR12830">
    <property type="entry name" value="ANAPHASE-PROMOTING COMPLEX SUBUNIT 5"/>
    <property type="match status" value="1"/>
</dbReference>
<keyword evidence="4" id="KW-0498">Mitosis</keyword>
<evidence type="ECO:0000256" key="6">
    <source>
        <dbReference type="ARBA" id="ARBA00023306"/>
    </source>
</evidence>
<feature type="compositionally biased region" description="Acidic residues" evidence="8">
    <location>
        <begin position="531"/>
        <end position="557"/>
    </location>
</feature>
<evidence type="ECO:0000256" key="5">
    <source>
        <dbReference type="ARBA" id="ARBA00022786"/>
    </source>
</evidence>
<dbReference type="AlphaFoldDB" id="K8EVL0"/>
<sequence>MMSKRRVQTVQFDQTSAIPTPYVVHLCSLLEIACQPNSEVKGISSVGKKKRLDDDDFDEREEEEEERKKYYDAENAYESLTLKFRKKIVRFVTKEVLMERGKTSSSNGLVLCEPDSEEFWRRVYRFFVLPSSSKKKKKTKKKSEEEEDEEMEVSRANNNNGYDEYEEEYADDDDDDDDETRCDKAQQIEDFFHVLQTKEKYLLESVDELVRKFERLPRCLAREARDCFAVSSGEDLAVRKIDPESVCGRFLRRQLVEFERLSFDGVCECHEMLRRYREDFDAFVNAAAEEMNGGEKGEVTFLLHRTCKANERAIVDTLVEKCERLGVKKSSAKEEESNDEEDETLPFGIAMGLGGILDPREKDTSTRNTNSRSNSGNSGLPTKNNKSVGAVLRKVLAEHENTAIHNRHPRARHVESLKQKDVVNALFHLHRHFEINGDIPADESVLLHELISAGGGGSRSAHSITPVSQSGRRAAEALIALGATHAQFQHRKETARALEEATRIAQQSGDEDALAKALALSGLLAESEYFDDDDDDVDVDEDEDSDEDDDEPFEEYLDNIKQQQQRQQQQQKYSSSTSSSLSSSSSVLKKAKRSRTLLRRCLKLGRQLKNPALASYAELALARQVAAFPNDAGRDRVMEERRAALTSKNAGVAAATTKGTTSFVSAPTSTQISAPEVVEKAIQNVEVLSHKTTLVASAPATRTTAEHMRKQEIILREKGASNNPSSGNTGGANGGANTTGQQQTQGGGNQSLDAIAVAQATSLIRMNEIYPASSSTMASSSTSGGKVTHTSLGTLQRYATFDTAKETKNAINCLRTPAFSMQSTTWSTRGDDGLARVATLKALSEGTLKDASPVDAARAFAVLSKSTQRTRGTKRALMELEKAESRLREHVDDNEEVSRELNAARISILFDDAIARNECFEANECMRQMHALVHPIGEKTDSSAVLEANRALAEIYAMNRNYAESFESFLRGADILTFASSQLESDSSMKNGNSSADPRNAMHVLKSELGVAETFKNSQNYAFALLRALGVDKRATDLGVDQYALFAKLIVAECLIELKGSHANLGKLYLEKYSRAFLSSNELRLRARFHLINAKASLEVNIQDETDEEMEETIESIVDDLNRASLFGEKLGNIDIVKESQYLLAQTYHFTNDVENRNEASRAFRELSQQYYNHY</sequence>
<evidence type="ECO:0000256" key="7">
    <source>
        <dbReference type="SAM" id="Coils"/>
    </source>
</evidence>
<feature type="compositionally biased region" description="Acidic residues" evidence="8">
    <location>
        <begin position="163"/>
        <end position="180"/>
    </location>
</feature>
<dbReference type="RefSeq" id="XP_007512937.1">
    <property type="nucleotide sequence ID" value="XM_007512875.1"/>
</dbReference>
<reference evidence="10 11" key="1">
    <citation type="submission" date="2011-10" db="EMBL/GenBank/DDBJ databases">
        <authorList>
            <person name="Genoscope - CEA"/>
        </authorList>
    </citation>
    <scope>NUCLEOTIDE SEQUENCE [LARGE SCALE GENOMIC DNA]</scope>
    <source>
        <strain evidence="10 11">RCC 1105</strain>
    </source>
</reference>
<dbReference type="STRING" id="41875.K8EVL0"/>
<name>K8EVL0_9CHLO</name>
<dbReference type="PANTHER" id="PTHR12830:SF9">
    <property type="entry name" value="ANAPHASE-PROMOTING COMPLEX SUBUNIT 5"/>
    <property type="match status" value="1"/>
</dbReference>
<keyword evidence="7" id="KW-0175">Coiled coil</keyword>
<dbReference type="OrthoDB" id="2504561at2759"/>